<protein>
    <recommendedName>
        <fullName evidence="7">AB hydrolase-1 domain-containing protein</fullName>
    </recommendedName>
</protein>
<dbReference type="Pfam" id="PF00561">
    <property type="entry name" value="Abhydrolase_1"/>
    <property type="match status" value="1"/>
</dbReference>
<dbReference type="InterPro" id="IPR029058">
    <property type="entry name" value="AB_hydrolase_fold"/>
</dbReference>
<evidence type="ECO:0000256" key="1">
    <source>
        <dbReference type="ARBA" id="ARBA00010088"/>
    </source>
</evidence>
<keyword evidence="2" id="KW-0378">Hydrolase</keyword>
<accession>A0ABP0DF08</accession>
<dbReference type="EMBL" id="CAWUOM010000020">
    <property type="protein sequence ID" value="CAK7265902.1"/>
    <property type="molecule type" value="Genomic_DNA"/>
</dbReference>
<gene>
    <name evidence="5" type="ORF">SEPCBS57363_001827</name>
</gene>
<organism evidence="5 6">
    <name type="scientific">Sporothrix epigloea</name>
    <dbReference type="NCBI Taxonomy" id="1892477"/>
    <lineage>
        <taxon>Eukaryota</taxon>
        <taxon>Fungi</taxon>
        <taxon>Dikarya</taxon>
        <taxon>Ascomycota</taxon>
        <taxon>Pezizomycotina</taxon>
        <taxon>Sordariomycetes</taxon>
        <taxon>Sordariomycetidae</taxon>
        <taxon>Ophiostomatales</taxon>
        <taxon>Ophiostomataceae</taxon>
        <taxon>Sporothrix</taxon>
    </lineage>
</organism>
<feature type="domain" description="Peptidase S33 tripeptidyl aminopeptidase-like C-terminal" evidence="4">
    <location>
        <begin position="488"/>
        <end position="593"/>
    </location>
</feature>
<dbReference type="PANTHER" id="PTHR43248">
    <property type="entry name" value="2-SUCCINYL-6-HYDROXY-2,4-CYCLOHEXADIENE-1-CARBOXYLATE SYNTHASE"/>
    <property type="match status" value="1"/>
</dbReference>
<dbReference type="SUPFAM" id="SSF53474">
    <property type="entry name" value="alpha/beta-Hydrolases"/>
    <property type="match status" value="1"/>
</dbReference>
<evidence type="ECO:0000313" key="5">
    <source>
        <dbReference type="EMBL" id="CAK7265902.1"/>
    </source>
</evidence>
<evidence type="ECO:0008006" key="7">
    <source>
        <dbReference type="Google" id="ProtNLM"/>
    </source>
</evidence>
<evidence type="ECO:0000256" key="2">
    <source>
        <dbReference type="ARBA" id="ARBA00022801"/>
    </source>
</evidence>
<dbReference type="Pfam" id="PF08386">
    <property type="entry name" value="Abhydrolase_4"/>
    <property type="match status" value="1"/>
</dbReference>
<sequence length="639" mass="69588">MHPYGMFPRPDDPLHFMPCTALTTPPKIEDKDAANSWARLYEPDPSKWSWGSSILSPSSAGNNSCRDDEHAGRGVYLCGYLDVPRDWTNTSDFRITRVAITKYQVAGPGCSGTSAKSERTIIIEPGGPGGSGTAYAWHGAEAISMRLSGGKFDVLGWDPRGVNTTQPAASCFPYNADRDRWWQLAHRYRAVAAADTAGQLQVADAYFESMFAGCETVLGDLGRFLGTGLVARDLDAIRAALGEPELTGYLISYGTGIGQTYANLFPQHVGRLILDGPQYGPVEWSQAGFGWGSLDNVTHAYHDGFLGECIDAGPEHCPLARPLSGSTRVPTLAELEARMVALFASVAARPVVAYTAASGPSLVTYSALVAAMYATLYNPNTWPGTAEMLYELEQGNATLASEMMDDFVWQYDPAKPVILPPTAGRGGEEDGTCPPTLPVIAPLSPPDTEELMPLVICADSYDAPQPADGLIWWDDLWANMTTTSWIAGNSRFYNVLPCRHYAKHWPQPTGVFRGPLNASLASPILIVAETYDPATPLANGYRLLAEMGHRNARLLVHHGYGHTSYLDPSECTEAILLAYILKGVIPKETETQCYADKKPYRYGDQADATTSHKKTHRVIWQEHLKAMRLLHPSLASGRL</sequence>
<dbReference type="InterPro" id="IPR051601">
    <property type="entry name" value="Serine_prot/Carboxylest_S33"/>
</dbReference>
<proteinExistence type="inferred from homology"/>
<evidence type="ECO:0000259" key="3">
    <source>
        <dbReference type="Pfam" id="PF00561"/>
    </source>
</evidence>
<evidence type="ECO:0000313" key="6">
    <source>
        <dbReference type="Proteomes" id="UP001642501"/>
    </source>
</evidence>
<dbReference type="InterPro" id="IPR013595">
    <property type="entry name" value="Pept_S33_TAP-like_C"/>
</dbReference>
<keyword evidence="6" id="KW-1185">Reference proteome</keyword>
<comment type="similarity">
    <text evidence="1">Belongs to the peptidase S33 family.</text>
</comment>
<name>A0ABP0DF08_9PEZI</name>
<reference evidence="5 6" key="1">
    <citation type="submission" date="2024-01" db="EMBL/GenBank/DDBJ databases">
        <authorList>
            <person name="Allen C."/>
            <person name="Tagirdzhanova G."/>
        </authorList>
    </citation>
    <scope>NUCLEOTIDE SEQUENCE [LARGE SCALE GENOMIC DNA]</scope>
    <source>
        <strain evidence="5 6">CBS 573.63</strain>
    </source>
</reference>
<dbReference type="Proteomes" id="UP001642501">
    <property type="component" value="Unassembled WGS sequence"/>
</dbReference>
<dbReference type="PANTHER" id="PTHR43248:SF25">
    <property type="entry name" value="AB HYDROLASE-1 DOMAIN-CONTAINING PROTEIN-RELATED"/>
    <property type="match status" value="1"/>
</dbReference>
<feature type="domain" description="AB hydrolase-1" evidence="3">
    <location>
        <begin position="120"/>
        <end position="281"/>
    </location>
</feature>
<dbReference type="Gene3D" id="3.40.50.1820">
    <property type="entry name" value="alpha/beta hydrolase"/>
    <property type="match status" value="2"/>
</dbReference>
<evidence type="ECO:0000259" key="4">
    <source>
        <dbReference type="Pfam" id="PF08386"/>
    </source>
</evidence>
<dbReference type="InterPro" id="IPR000073">
    <property type="entry name" value="AB_hydrolase_1"/>
</dbReference>
<comment type="caution">
    <text evidence="5">The sequence shown here is derived from an EMBL/GenBank/DDBJ whole genome shotgun (WGS) entry which is preliminary data.</text>
</comment>